<keyword evidence="1" id="KW-0472">Membrane</keyword>
<dbReference type="AlphaFoldDB" id="G0NP59"/>
<keyword evidence="1" id="KW-0812">Transmembrane</keyword>
<sequence length="144" mass="16491">MRTLEVFDLFENEKKHNYLNGIEADKSTIWYKENELILFLFYCFVIGTSLSFFKKVGNGPKNQRDILNPTKDFIPKLLGPAIQEGDSLVTYFSMISQIHIFSFLGSKESCTRLSNNVSIQSVFLEIERALATFFSEFLPVGSIL</sequence>
<reference evidence="3" key="1">
    <citation type="submission" date="2011-07" db="EMBL/GenBank/DDBJ databases">
        <authorList>
            <consortium name="Caenorhabditis brenneri Sequencing and Analysis Consortium"/>
            <person name="Wilson R.K."/>
        </authorList>
    </citation>
    <scope>NUCLEOTIDE SEQUENCE [LARGE SCALE GENOMIC DNA]</scope>
    <source>
        <strain evidence="3">PB2801</strain>
    </source>
</reference>
<dbReference type="EMBL" id="GL379918">
    <property type="protein sequence ID" value="EGT35055.1"/>
    <property type="molecule type" value="Genomic_DNA"/>
</dbReference>
<protein>
    <submittedName>
        <fullName evidence="2">Uncharacterized protein</fullName>
    </submittedName>
</protein>
<proteinExistence type="predicted"/>
<name>G0NP59_CAEBE</name>
<dbReference type="Proteomes" id="UP000008068">
    <property type="component" value="Unassembled WGS sequence"/>
</dbReference>
<accession>G0NP59</accession>
<dbReference type="InParanoid" id="G0NP59"/>
<feature type="transmembrane region" description="Helical" evidence="1">
    <location>
        <begin position="36"/>
        <end position="53"/>
    </location>
</feature>
<evidence type="ECO:0000313" key="3">
    <source>
        <dbReference type="Proteomes" id="UP000008068"/>
    </source>
</evidence>
<keyword evidence="3" id="KW-1185">Reference proteome</keyword>
<organism evidence="3">
    <name type="scientific">Caenorhabditis brenneri</name>
    <name type="common">Nematode worm</name>
    <dbReference type="NCBI Taxonomy" id="135651"/>
    <lineage>
        <taxon>Eukaryota</taxon>
        <taxon>Metazoa</taxon>
        <taxon>Ecdysozoa</taxon>
        <taxon>Nematoda</taxon>
        <taxon>Chromadorea</taxon>
        <taxon>Rhabditida</taxon>
        <taxon>Rhabditina</taxon>
        <taxon>Rhabditomorpha</taxon>
        <taxon>Rhabditoidea</taxon>
        <taxon>Rhabditidae</taxon>
        <taxon>Peloderinae</taxon>
        <taxon>Caenorhabditis</taxon>
    </lineage>
</organism>
<dbReference type="HOGENOM" id="CLU_1798140_0_0_1"/>
<keyword evidence="1" id="KW-1133">Transmembrane helix</keyword>
<evidence type="ECO:0000313" key="2">
    <source>
        <dbReference type="EMBL" id="EGT35055.1"/>
    </source>
</evidence>
<evidence type="ECO:0000256" key="1">
    <source>
        <dbReference type="SAM" id="Phobius"/>
    </source>
</evidence>
<gene>
    <name evidence="2" type="ORF">CAEBREN_18980</name>
</gene>